<dbReference type="OMA" id="QKPHEYL"/>
<dbReference type="Gramene" id="VVA19726">
    <property type="protein sequence ID" value="VVA19726"/>
    <property type="gene ID" value="Prudul26B035207"/>
</dbReference>
<evidence type="ECO:0000256" key="4">
    <source>
        <dbReference type="ARBA" id="ARBA00023027"/>
    </source>
</evidence>
<dbReference type="EMBL" id="CABIKO010000038">
    <property type="protein sequence ID" value="VVA19726.1"/>
    <property type="molecule type" value="Genomic_DNA"/>
</dbReference>
<dbReference type="GO" id="GO:0006952">
    <property type="term" value="P:defense response"/>
    <property type="evidence" value="ECO:0007669"/>
    <property type="project" value="UniProtKB-KW"/>
</dbReference>
<dbReference type="PROSITE" id="PS51450">
    <property type="entry name" value="LRR"/>
    <property type="match status" value="1"/>
</dbReference>
<keyword evidence="2" id="KW-0677">Repeat</keyword>
<dbReference type="InterPro" id="IPR035897">
    <property type="entry name" value="Toll_tir_struct_dom_sf"/>
</dbReference>
<dbReference type="InterPro" id="IPR036390">
    <property type="entry name" value="WH_DNA-bd_sf"/>
</dbReference>
<dbReference type="PANTHER" id="PTHR11017:SF575">
    <property type="entry name" value="ADP-RIBOSYL CYCLASE_CYCLIC ADP-RIBOSE HYDROLASE"/>
    <property type="match status" value="1"/>
</dbReference>
<dbReference type="InterPro" id="IPR000157">
    <property type="entry name" value="TIR_dom"/>
</dbReference>
<dbReference type="PRINTS" id="PR00364">
    <property type="entry name" value="DISEASERSIST"/>
</dbReference>
<dbReference type="InterPro" id="IPR032675">
    <property type="entry name" value="LRR_dom_sf"/>
</dbReference>
<dbReference type="PANTHER" id="PTHR11017">
    <property type="entry name" value="LEUCINE-RICH REPEAT-CONTAINING PROTEIN"/>
    <property type="match status" value="1"/>
</dbReference>
<name>A0A5E4EW68_PRUDU</name>
<accession>A0A5E4EW68</accession>
<evidence type="ECO:0000256" key="5">
    <source>
        <dbReference type="SAM" id="MobiDB-lite"/>
    </source>
</evidence>
<dbReference type="InterPro" id="IPR002182">
    <property type="entry name" value="NB-ARC"/>
</dbReference>
<dbReference type="SUPFAM" id="SSF46785">
    <property type="entry name" value="Winged helix' DNA-binding domain"/>
    <property type="match status" value="1"/>
</dbReference>
<reference evidence="8" key="1">
    <citation type="journal article" date="2020" name="Plant J.">
        <title>Transposons played a major role in the diversification between the closely related almond and peach genomes: results from the almond genome sequence.</title>
        <authorList>
            <person name="Alioto T."/>
            <person name="Alexiou K.G."/>
            <person name="Bardil A."/>
            <person name="Barteri F."/>
            <person name="Castanera R."/>
            <person name="Cruz F."/>
            <person name="Dhingra A."/>
            <person name="Duval H."/>
            <person name="Fernandez I Marti A."/>
            <person name="Frias L."/>
            <person name="Galan B."/>
            <person name="Garcia J.L."/>
            <person name="Howad W."/>
            <person name="Gomez-Garrido J."/>
            <person name="Gut M."/>
            <person name="Julca I."/>
            <person name="Morata J."/>
            <person name="Puigdomenech P."/>
            <person name="Ribeca P."/>
            <person name="Rubio Cabetas M.J."/>
            <person name="Vlasova A."/>
            <person name="Wirthensohn M."/>
            <person name="Garcia-Mas J."/>
            <person name="Gabaldon T."/>
            <person name="Casacuberta J.M."/>
            <person name="Arus P."/>
        </authorList>
    </citation>
    <scope>NUCLEOTIDE SEQUENCE [LARGE SCALE GENOMIC DNA]</scope>
    <source>
        <strain evidence="8">cv. Texas</strain>
    </source>
</reference>
<dbReference type="AlphaFoldDB" id="A0A5E4EW68"/>
<evidence type="ECO:0000256" key="2">
    <source>
        <dbReference type="ARBA" id="ARBA00022737"/>
    </source>
</evidence>
<evidence type="ECO:0000256" key="1">
    <source>
        <dbReference type="ARBA" id="ARBA00022614"/>
    </source>
</evidence>
<dbReference type="SUPFAM" id="SSF52047">
    <property type="entry name" value="RNI-like"/>
    <property type="match status" value="1"/>
</dbReference>
<dbReference type="GO" id="GO:0043531">
    <property type="term" value="F:ADP binding"/>
    <property type="evidence" value="ECO:0007669"/>
    <property type="project" value="InterPro"/>
</dbReference>
<evidence type="ECO:0000313" key="7">
    <source>
        <dbReference type="EMBL" id="VVA19726.1"/>
    </source>
</evidence>
<dbReference type="SUPFAM" id="SSF52540">
    <property type="entry name" value="P-loop containing nucleoside triphosphate hydrolases"/>
    <property type="match status" value="1"/>
</dbReference>
<dbReference type="Pfam" id="PF01582">
    <property type="entry name" value="TIR"/>
    <property type="match status" value="1"/>
</dbReference>
<keyword evidence="1" id="KW-0433">Leucine-rich repeat</keyword>
<dbReference type="SUPFAM" id="SSF52058">
    <property type="entry name" value="L domain-like"/>
    <property type="match status" value="1"/>
</dbReference>
<dbReference type="InterPro" id="IPR001611">
    <property type="entry name" value="Leu-rich_rpt"/>
</dbReference>
<dbReference type="InParanoid" id="A0A5E4EW68"/>
<proteinExistence type="predicted"/>
<sequence>MATSTTQESFSSKQWIYDVFLSFRGEDTRKNFTGHLYMALKEAGINAFIDDNELRRGEDITAELVQAIQGSRISVIVFSRRYADSGWCLEELVKIMECRRTVRQMVLPIFYDVDPSDVRKQNGCFGQAFEKHEQRFLLEVDKVLRWRSALTEAANLSGWDLRNTADGHEARFIRKIIAEITRQLNNAYLFVAVYPVGINSRVEDMSSYLGVGSNDVRMVGILGMGGLGKTTIAKAIYNQFYHSFEGKSFVADVRETSKQPNGQVRLQEQLLSDILKPAKKIKVGCVDKGINIIKERLGCRKVLVIIDDADQMEQLRAIAGKRDWFGSGSRIIITTRDQHLLKQLEVDTVFLAPEMNEEEALELFSWHAFRNSYPNEGYLDLSTSVVSYCGGLPLALEVLGSFLFGRSIPEWTSALEKLKRIPHDQIQKKLRISFDGLSDDKQRDIFLDISCFFIGKDKNYVKQILDGCGFFAEIEISVLLQRCLVTVSERNKLTMHDLLRDMGREVVREKSPKEPGKCSRLWHKEDIKDVLAKHCGTEEIEGVTLNLLRSDDVSFSTKAFANMQRLRLLQLNYVQLTGSYEYLTKELRWLCWHGLPLKFIPNSFHQQKLVAIDLRYSNLTHVWKDPGLLDKLKILNLSHSHYLQRSPDFSKLPNLEKLMLKDCKSLFEVHPSIGHLERLLVVNLKDCKMLKDLPRSFYELKSIETLDLSGCSKFANLDDDLGKMVSLTTLLADNTAIRKVPSTILRLTNLKYLSLCGLKASPSNSLPSLFWSWVLPRKITKPTNLLPPSLRGLTSLQRLSLEDCNLTDDAIPKDLGSLFSLQELNLQSNSFRSLPSSLNGLSKLRRLILDYCANLNAIPELPNNLKSLEARNCTSLERIPNLSEISNMDTLSLTNCSKLIEIPGLVKLLKSLRFIRMEGCSNITDALKENILQGWTVSGFGGIFLPGNNIPEWFPYVDEGASVFFEVPQNIGCNLKELIVCIVYSSCLDNIVSQDLTSISVINYTKGTMRTSRPVAIDVVASHEDHLWQRNLSDNAFNLEGCDEVEVIVDFGPQFSVKKTGVSLVWDNVINDKMIQYASGSNEDANVLGEDNAQADIKSKRALADGDAGPSHGSSDEDRPPKRLRSDPNTEMSIDEHVEHEG</sequence>
<dbReference type="Proteomes" id="UP000327085">
    <property type="component" value="Chromosome 1"/>
</dbReference>
<feature type="region of interest" description="Disordered" evidence="5">
    <location>
        <begin position="1096"/>
        <end position="1142"/>
    </location>
</feature>
<feature type="domain" description="TIR" evidence="6">
    <location>
        <begin position="15"/>
        <end position="184"/>
    </location>
</feature>
<dbReference type="PROSITE" id="PS50104">
    <property type="entry name" value="TIR"/>
    <property type="match status" value="1"/>
</dbReference>
<feature type="compositionally biased region" description="Basic and acidic residues" evidence="5">
    <location>
        <begin position="1114"/>
        <end position="1142"/>
    </location>
</feature>
<evidence type="ECO:0000313" key="8">
    <source>
        <dbReference type="Proteomes" id="UP000327085"/>
    </source>
</evidence>
<organism evidence="7 8">
    <name type="scientific">Prunus dulcis</name>
    <name type="common">Almond</name>
    <name type="synonym">Amygdalus dulcis</name>
    <dbReference type="NCBI Taxonomy" id="3755"/>
    <lineage>
        <taxon>Eukaryota</taxon>
        <taxon>Viridiplantae</taxon>
        <taxon>Streptophyta</taxon>
        <taxon>Embryophyta</taxon>
        <taxon>Tracheophyta</taxon>
        <taxon>Spermatophyta</taxon>
        <taxon>Magnoliopsida</taxon>
        <taxon>eudicotyledons</taxon>
        <taxon>Gunneridae</taxon>
        <taxon>Pentapetalae</taxon>
        <taxon>rosids</taxon>
        <taxon>fabids</taxon>
        <taxon>Rosales</taxon>
        <taxon>Rosaceae</taxon>
        <taxon>Amygdaloideae</taxon>
        <taxon>Amygdaleae</taxon>
        <taxon>Prunus</taxon>
    </lineage>
</organism>
<dbReference type="FunFam" id="3.40.50.10140:FF:000007">
    <property type="entry name" value="Disease resistance protein (TIR-NBS-LRR class)"/>
    <property type="match status" value="1"/>
</dbReference>
<dbReference type="Pfam" id="PF23282">
    <property type="entry name" value="WHD_ROQ1"/>
    <property type="match status" value="1"/>
</dbReference>
<dbReference type="GO" id="GO:0007165">
    <property type="term" value="P:signal transduction"/>
    <property type="evidence" value="ECO:0007669"/>
    <property type="project" value="InterPro"/>
</dbReference>
<keyword evidence="4" id="KW-0520">NAD</keyword>
<dbReference type="InterPro" id="IPR058192">
    <property type="entry name" value="WHD_ROQ1-like"/>
</dbReference>
<evidence type="ECO:0000256" key="3">
    <source>
        <dbReference type="ARBA" id="ARBA00022821"/>
    </source>
</evidence>
<evidence type="ECO:0000259" key="6">
    <source>
        <dbReference type="PROSITE" id="PS50104"/>
    </source>
</evidence>
<dbReference type="Gene3D" id="1.10.8.430">
    <property type="entry name" value="Helical domain of apoptotic protease-activating factors"/>
    <property type="match status" value="1"/>
</dbReference>
<dbReference type="InterPro" id="IPR027417">
    <property type="entry name" value="P-loop_NTPase"/>
</dbReference>
<dbReference type="SUPFAM" id="SSF52200">
    <property type="entry name" value="Toll/Interleukin receptor TIR domain"/>
    <property type="match status" value="1"/>
</dbReference>
<dbReference type="Pfam" id="PF00931">
    <property type="entry name" value="NB-ARC"/>
    <property type="match status" value="1"/>
</dbReference>
<dbReference type="FunCoup" id="A0A5E4EW68">
    <property type="interactions" value="293"/>
</dbReference>
<dbReference type="SMART" id="SM00255">
    <property type="entry name" value="TIR"/>
    <property type="match status" value="1"/>
</dbReference>
<dbReference type="Gene3D" id="3.40.50.10140">
    <property type="entry name" value="Toll/interleukin-1 receptor homology (TIR) domain"/>
    <property type="match status" value="1"/>
</dbReference>
<protein>
    <recommendedName>
        <fullName evidence="6">TIR domain-containing protein</fullName>
    </recommendedName>
</protein>
<dbReference type="InterPro" id="IPR044974">
    <property type="entry name" value="Disease_R_plants"/>
</dbReference>
<gene>
    <name evidence="7" type="ORF">ALMOND_2B035207</name>
</gene>
<dbReference type="InterPro" id="IPR042197">
    <property type="entry name" value="Apaf_helical"/>
</dbReference>
<dbReference type="Gene3D" id="3.40.50.300">
    <property type="entry name" value="P-loop containing nucleotide triphosphate hydrolases"/>
    <property type="match status" value="1"/>
</dbReference>
<keyword evidence="3" id="KW-0611">Plant defense</keyword>
<dbReference type="Gene3D" id="3.80.10.10">
    <property type="entry name" value="Ribonuclease Inhibitor"/>
    <property type="match status" value="2"/>
</dbReference>